<dbReference type="OrthoDB" id="9134165at2"/>
<sequence>MTLISRYRVTILLSLIGWGCLAIYAYEGSYVDDNGVLIESFGFIPLFWLFQLLALVSLIYTALKHRKRGKV</sequence>
<dbReference type="AlphaFoldDB" id="A0A2S7VKH6"/>
<organism evidence="3 4">
    <name type="scientific">Photobacterium angustum</name>
    <dbReference type="NCBI Taxonomy" id="661"/>
    <lineage>
        <taxon>Bacteria</taxon>
        <taxon>Pseudomonadati</taxon>
        <taxon>Pseudomonadota</taxon>
        <taxon>Gammaproteobacteria</taxon>
        <taxon>Vibrionales</taxon>
        <taxon>Vibrionaceae</taxon>
        <taxon>Photobacterium</taxon>
    </lineage>
</organism>
<dbReference type="EMBL" id="MSCJ01000003">
    <property type="protein sequence ID" value="PQJ62663.1"/>
    <property type="molecule type" value="Genomic_DNA"/>
</dbReference>
<keyword evidence="1" id="KW-0812">Transmembrane</keyword>
<comment type="caution">
    <text evidence="3">The sequence shown here is derived from an EMBL/GenBank/DDBJ whole genome shotgun (WGS) entry which is preliminary data.</text>
</comment>
<accession>A0A2S7VKH6</accession>
<dbReference type="Proteomes" id="UP000238730">
    <property type="component" value="Unassembled WGS sequence"/>
</dbReference>
<name>A0A2S7VKH6_PHOAN</name>
<protein>
    <recommendedName>
        <fullName evidence="2">DUF3955 domain-containing protein</fullName>
    </recommendedName>
</protein>
<dbReference type="RefSeq" id="WP_105062452.1">
    <property type="nucleotide sequence ID" value="NZ_MSCJ01000003.1"/>
</dbReference>
<dbReference type="InterPro" id="IPR025016">
    <property type="entry name" value="DUF3955"/>
</dbReference>
<keyword evidence="1" id="KW-0472">Membrane</keyword>
<feature type="transmembrane region" description="Helical" evidence="1">
    <location>
        <begin position="7"/>
        <end position="26"/>
    </location>
</feature>
<reference evidence="3 4" key="1">
    <citation type="submission" date="2016-12" db="EMBL/GenBank/DDBJ databases">
        <title>Diversity of luminous bacteria.</title>
        <authorList>
            <person name="Yoshizawa S."/>
            <person name="Kogure K."/>
        </authorList>
    </citation>
    <scope>NUCLEOTIDE SEQUENCE [LARGE SCALE GENOMIC DNA]</scope>
    <source>
        <strain evidence="3 4">LC1-200</strain>
    </source>
</reference>
<evidence type="ECO:0000259" key="2">
    <source>
        <dbReference type="Pfam" id="PF13127"/>
    </source>
</evidence>
<evidence type="ECO:0000256" key="1">
    <source>
        <dbReference type="SAM" id="Phobius"/>
    </source>
</evidence>
<feature type="domain" description="DUF3955" evidence="2">
    <location>
        <begin position="7"/>
        <end position="64"/>
    </location>
</feature>
<proteinExistence type="predicted"/>
<evidence type="ECO:0000313" key="3">
    <source>
        <dbReference type="EMBL" id="PQJ62663.1"/>
    </source>
</evidence>
<evidence type="ECO:0000313" key="4">
    <source>
        <dbReference type="Proteomes" id="UP000238730"/>
    </source>
</evidence>
<feature type="transmembrane region" description="Helical" evidence="1">
    <location>
        <begin position="46"/>
        <end position="63"/>
    </location>
</feature>
<dbReference type="Pfam" id="PF13127">
    <property type="entry name" value="DUF3955"/>
    <property type="match status" value="1"/>
</dbReference>
<gene>
    <name evidence="3" type="ORF">BTO08_20775</name>
</gene>
<keyword evidence="1" id="KW-1133">Transmembrane helix</keyword>